<dbReference type="GO" id="GO:0006352">
    <property type="term" value="P:DNA-templated transcription initiation"/>
    <property type="evidence" value="ECO:0007669"/>
    <property type="project" value="InterPro"/>
</dbReference>
<dbReference type="RefSeq" id="WP_053399559.1">
    <property type="nucleotide sequence ID" value="NZ_JAUKEN010000002.1"/>
</dbReference>
<dbReference type="PATRIC" id="fig|284581.3.peg.495"/>
<evidence type="ECO:0000259" key="7">
    <source>
        <dbReference type="Pfam" id="PF08281"/>
    </source>
</evidence>
<evidence type="ECO:0000256" key="4">
    <source>
        <dbReference type="ARBA" id="ARBA00023125"/>
    </source>
</evidence>
<dbReference type="Pfam" id="PF08281">
    <property type="entry name" value="Sigma70_r4_2"/>
    <property type="match status" value="1"/>
</dbReference>
<dbReference type="Gene3D" id="1.10.1740.10">
    <property type="match status" value="1"/>
</dbReference>
<dbReference type="Proteomes" id="UP000037558">
    <property type="component" value="Unassembled WGS sequence"/>
</dbReference>
<evidence type="ECO:0000256" key="3">
    <source>
        <dbReference type="ARBA" id="ARBA00023082"/>
    </source>
</evidence>
<comment type="caution">
    <text evidence="8">The sequence shown here is derived from an EMBL/GenBank/DDBJ whole genome shotgun (WGS) entry which is preliminary data.</text>
</comment>
<proteinExistence type="inferred from homology"/>
<dbReference type="Gene3D" id="1.10.10.10">
    <property type="entry name" value="Winged helix-like DNA-binding domain superfamily/Winged helix DNA-binding domain"/>
    <property type="match status" value="1"/>
</dbReference>
<dbReference type="InterPro" id="IPR036388">
    <property type="entry name" value="WH-like_DNA-bd_sf"/>
</dbReference>
<dbReference type="OrthoDB" id="9784984at2"/>
<feature type="domain" description="RNA polymerase sigma-70 region 2" evidence="6">
    <location>
        <begin position="10"/>
        <end position="73"/>
    </location>
</feature>
<evidence type="ECO:0008006" key="10">
    <source>
        <dbReference type="Google" id="ProtNLM"/>
    </source>
</evidence>
<dbReference type="InterPro" id="IPR013249">
    <property type="entry name" value="RNA_pol_sigma70_r4_t2"/>
</dbReference>
<protein>
    <recommendedName>
        <fullName evidence="10">RNA polymerase sigma factor</fullName>
    </recommendedName>
</protein>
<evidence type="ECO:0000256" key="2">
    <source>
        <dbReference type="ARBA" id="ARBA00023015"/>
    </source>
</evidence>
<dbReference type="PANTHER" id="PTHR43133">
    <property type="entry name" value="RNA POLYMERASE ECF-TYPE SIGMA FACTO"/>
    <property type="match status" value="1"/>
</dbReference>
<sequence>MDGFQEELHAYMDIVQKHLIKIGANPEDAQDVAQETLYKYLVNIDSVEADKVKSWLFRVAVNHYYDMARRKQRKQKIVQSFQMEDGYETTLPEDVLLNKEKQSLIKKVLNKLKPQYRDLLVMKYGRELKYKEISDELDINVGTVKTTVHRARKKFIQEYWRTNQDV</sequence>
<reference evidence="9" key="1">
    <citation type="submission" date="2015-08" db="EMBL/GenBank/DDBJ databases">
        <title>Fjat-14210 dsm16467.</title>
        <authorList>
            <person name="Liu B."/>
            <person name="Wang J."/>
            <person name="Zhu Y."/>
            <person name="Liu G."/>
            <person name="Chen Q."/>
            <person name="Chen Z."/>
            <person name="Lan J."/>
            <person name="Che J."/>
            <person name="Ge C."/>
            <person name="Shi H."/>
            <person name="Pan Z."/>
            <person name="Liu X."/>
        </authorList>
    </citation>
    <scope>NUCLEOTIDE SEQUENCE [LARGE SCALE GENOMIC DNA]</scope>
    <source>
        <strain evidence="9">DSM 16467</strain>
    </source>
</reference>
<keyword evidence="3" id="KW-0731">Sigma factor</keyword>
<organism evidence="8 9">
    <name type="scientific">Priestia koreensis</name>
    <dbReference type="NCBI Taxonomy" id="284581"/>
    <lineage>
        <taxon>Bacteria</taxon>
        <taxon>Bacillati</taxon>
        <taxon>Bacillota</taxon>
        <taxon>Bacilli</taxon>
        <taxon>Bacillales</taxon>
        <taxon>Bacillaceae</taxon>
        <taxon>Priestia</taxon>
    </lineage>
</organism>
<dbReference type="GO" id="GO:0003677">
    <property type="term" value="F:DNA binding"/>
    <property type="evidence" value="ECO:0007669"/>
    <property type="project" value="UniProtKB-KW"/>
</dbReference>
<keyword evidence="5" id="KW-0804">Transcription</keyword>
<evidence type="ECO:0000256" key="5">
    <source>
        <dbReference type="ARBA" id="ARBA00023163"/>
    </source>
</evidence>
<evidence type="ECO:0000313" key="9">
    <source>
        <dbReference type="Proteomes" id="UP000037558"/>
    </source>
</evidence>
<evidence type="ECO:0000256" key="1">
    <source>
        <dbReference type="ARBA" id="ARBA00010641"/>
    </source>
</evidence>
<dbReference type="Pfam" id="PF04542">
    <property type="entry name" value="Sigma70_r2"/>
    <property type="match status" value="1"/>
</dbReference>
<name>A0A0M0LHE9_9BACI</name>
<dbReference type="InterPro" id="IPR039425">
    <property type="entry name" value="RNA_pol_sigma-70-like"/>
</dbReference>
<keyword evidence="4" id="KW-0238">DNA-binding</keyword>
<dbReference type="InterPro" id="IPR014284">
    <property type="entry name" value="RNA_pol_sigma-70_dom"/>
</dbReference>
<dbReference type="SUPFAM" id="SSF88946">
    <property type="entry name" value="Sigma2 domain of RNA polymerase sigma factors"/>
    <property type="match status" value="1"/>
</dbReference>
<dbReference type="InterPro" id="IPR013325">
    <property type="entry name" value="RNA_pol_sigma_r2"/>
</dbReference>
<evidence type="ECO:0000313" key="8">
    <source>
        <dbReference type="EMBL" id="KOO50406.1"/>
    </source>
</evidence>
<dbReference type="AlphaFoldDB" id="A0A0M0LHE9"/>
<dbReference type="PANTHER" id="PTHR43133:SF8">
    <property type="entry name" value="RNA POLYMERASE SIGMA FACTOR HI_1459-RELATED"/>
    <property type="match status" value="1"/>
</dbReference>
<comment type="similarity">
    <text evidence="1">Belongs to the sigma-70 factor family. ECF subfamily.</text>
</comment>
<dbReference type="InterPro" id="IPR013324">
    <property type="entry name" value="RNA_pol_sigma_r3/r4-like"/>
</dbReference>
<dbReference type="SUPFAM" id="SSF88659">
    <property type="entry name" value="Sigma3 and sigma4 domains of RNA polymerase sigma factors"/>
    <property type="match status" value="1"/>
</dbReference>
<dbReference type="CDD" id="cd06171">
    <property type="entry name" value="Sigma70_r4"/>
    <property type="match status" value="1"/>
</dbReference>
<dbReference type="GO" id="GO:0016987">
    <property type="term" value="F:sigma factor activity"/>
    <property type="evidence" value="ECO:0007669"/>
    <property type="project" value="UniProtKB-KW"/>
</dbReference>
<dbReference type="EMBL" id="LILC01000002">
    <property type="protein sequence ID" value="KOO50406.1"/>
    <property type="molecule type" value="Genomic_DNA"/>
</dbReference>
<gene>
    <name evidence="8" type="ORF">AMD01_01215</name>
</gene>
<evidence type="ECO:0000259" key="6">
    <source>
        <dbReference type="Pfam" id="PF04542"/>
    </source>
</evidence>
<dbReference type="InterPro" id="IPR007627">
    <property type="entry name" value="RNA_pol_sigma70_r2"/>
</dbReference>
<feature type="domain" description="RNA polymerase sigma factor 70 region 4 type 2" evidence="7">
    <location>
        <begin position="105"/>
        <end position="154"/>
    </location>
</feature>
<accession>A0A0M0LHE9</accession>
<keyword evidence="2" id="KW-0805">Transcription regulation</keyword>
<dbReference type="NCBIfam" id="TIGR02937">
    <property type="entry name" value="sigma70-ECF"/>
    <property type="match status" value="1"/>
</dbReference>
<keyword evidence="9" id="KW-1185">Reference proteome</keyword>
<dbReference type="STRING" id="284581.AMD01_01215"/>